<feature type="region of interest" description="Disordered" evidence="2">
    <location>
        <begin position="306"/>
        <end position="360"/>
    </location>
</feature>
<dbReference type="SUPFAM" id="SSF47473">
    <property type="entry name" value="EF-hand"/>
    <property type="match status" value="1"/>
</dbReference>
<dbReference type="GO" id="GO:0005509">
    <property type="term" value="F:calcium ion binding"/>
    <property type="evidence" value="ECO:0007669"/>
    <property type="project" value="InterPro"/>
</dbReference>
<dbReference type="PANTHER" id="PTHR14304:SF17">
    <property type="entry name" value="CELL CYCLE AND APOPTOSIS REGULATOR PROTEIN"/>
    <property type="match status" value="1"/>
</dbReference>
<evidence type="ECO:0000256" key="2">
    <source>
        <dbReference type="SAM" id="MobiDB-lite"/>
    </source>
</evidence>
<proteinExistence type="predicted"/>
<feature type="region of interest" description="Disordered" evidence="2">
    <location>
        <begin position="771"/>
        <end position="796"/>
    </location>
</feature>
<keyword evidence="1" id="KW-0175">Coiled coil</keyword>
<dbReference type="Pfam" id="PF19256">
    <property type="entry name" value="LAIKA"/>
    <property type="match status" value="1"/>
</dbReference>
<evidence type="ECO:0000259" key="3">
    <source>
        <dbReference type="PROSITE" id="PS50222"/>
    </source>
</evidence>
<name>A0A9R1UPY2_LACSA</name>
<feature type="region of interest" description="Disordered" evidence="2">
    <location>
        <begin position="702"/>
        <end position="753"/>
    </location>
</feature>
<sequence>MYPSRGNNAYGQQQQQQQQQSFSGQSAYGQNVGPDGGASQMSMASRHSAMLSGHPSSTGTHYGGQYASVYGGSVAISSALEASGASASGASGDYSVLSQKYGQKEIPGYSPGDRSRAGVYSSRDLQNEPTARFGDSVAYGHHQNQGDIYSHLDAASALRKELLQTQTLQSSSIEGSSRQSDYLSRATTIRHTGQELSSYTGRMDDMSHHGQQHAPSILGAAPPQNIDNHVYTHTSASATSGYGVSLPPGRDYGSAKGLHSTPQGAMVARGGYARVDDRAQGQGQGHNREINRRAEDLHRDVLRDRERKRERERVLERREKERDRENKRVIEKKRERTPPRIEASSSLHRRRSPAKEKRRDYVCKVNSSSLVDFERDYLSIDKRYPRLFTSPECSKVIVNWSRENLKIPLNVPVSFEHDFVRDDTETQQKEASITTMVDDPVKSEHTRWNAKIVLMSGLSQNALEELSSERDYEDRIPHFCNMIRFACLKSGNTFKAIGGLWETTDGNDPSVDKSTLVHTAIRYAKDLTGLDLKNCQHWNPFLEIHYDRVKKDGIFSHKEVTVLYVPDLSDCLPSADAWRDQWLSHKKAIAEREHQHALKREIARGKKEGLKDKEPGTPKDLKKDAKLEKKKVSESDESASKLKEMVKDKVKEPENEGVHINSVDIEKKNVVETPGEGNNSVEKKTGSGKKKIIRKIIKKKVVKKDKAGDTTKQTDTLLDSKKAGETTTETEVAGQGQSQSQESTGNTPAVKTLTKKKVIKKVPVVKAVKKEDVGTQSEVVTPVKEKESSEIKPKSADIGSLTSVKKTVKKKIIKRVVKKKVVAKDKVADKPEVTIDEEQSVVPEQKKDEIENKGEKKGKMGSKTKGIIVQSDNNEKLETEEKLKEGKVKKEKDVKGETKGKEVKDNKKDEEVPRHPGLFLQTKESNKFRSSSLSLDSLLDYDDNDVEESTFELSLFAETFYEMLQYQMGSRILAFLQKLRIKFVAKRNQKKRQLEEVSEKEKVKTSKRLKSDDSEVKIKSVENEILEKDEKNIPKVENMVTENIENTKSDEDLEEDEDMTDASSKDNTSNEKIDIDLKSKNIVKNEEEEEEKVDLKKKEIIDKELLQACFFFKKKRNLIVAFRFFDRNRVGHIRVEDMRLIIHNLGNFLSHREVKELVQSALLESNTGRDDRILYNKLVKMTDI</sequence>
<dbReference type="SMART" id="SM01122">
    <property type="entry name" value="DBC1"/>
    <property type="match status" value="1"/>
</dbReference>
<dbReference type="EMBL" id="NBSK02000008">
    <property type="protein sequence ID" value="KAJ0191737.1"/>
    <property type="molecule type" value="Genomic_DNA"/>
</dbReference>
<dbReference type="PANTHER" id="PTHR14304">
    <property type="entry name" value="CELL DIVISION CYCLE AND APOPTOSIS REGULATOR PROTEIN"/>
    <property type="match status" value="1"/>
</dbReference>
<feature type="region of interest" description="Disordered" evidence="2">
    <location>
        <begin position="104"/>
        <end position="128"/>
    </location>
</feature>
<dbReference type="Proteomes" id="UP000235145">
    <property type="component" value="Unassembled WGS sequence"/>
</dbReference>
<evidence type="ECO:0000313" key="5">
    <source>
        <dbReference type="Proteomes" id="UP000235145"/>
    </source>
</evidence>
<protein>
    <recommendedName>
        <fullName evidence="3">EF-hand domain-containing protein</fullName>
    </recommendedName>
</protein>
<feature type="compositionally biased region" description="Low complexity" evidence="2">
    <location>
        <begin position="725"/>
        <end position="741"/>
    </location>
</feature>
<evidence type="ECO:0000256" key="1">
    <source>
        <dbReference type="ARBA" id="ARBA00023054"/>
    </source>
</evidence>
<dbReference type="FunFam" id="1.10.238.10:FF:000157">
    <property type="entry name" value="ATP/GTP-binding protein family"/>
    <property type="match status" value="1"/>
</dbReference>
<feature type="region of interest" description="Disordered" evidence="2">
    <location>
        <begin position="1041"/>
        <end position="1071"/>
    </location>
</feature>
<feature type="compositionally biased region" description="Basic and acidic residues" evidence="2">
    <location>
        <begin position="844"/>
        <end position="858"/>
    </location>
</feature>
<feature type="compositionally biased region" description="Low complexity" evidence="2">
    <location>
        <begin position="170"/>
        <end position="180"/>
    </location>
</feature>
<evidence type="ECO:0000313" key="4">
    <source>
        <dbReference type="EMBL" id="KAJ0191737.1"/>
    </source>
</evidence>
<feature type="compositionally biased region" description="Acidic residues" evidence="2">
    <location>
        <begin position="1051"/>
        <end position="1060"/>
    </location>
</feature>
<feature type="compositionally biased region" description="Basic and acidic residues" evidence="2">
    <location>
        <begin position="602"/>
        <end position="657"/>
    </location>
</feature>
<dbReference type="InterPro" id="IPR002048">
    <property type="entry name" value="EF_hand_dom"/>
</dbReference>
<accession>A0A9R1UPY2</accession>
<dbReference type="InterPro" id="IPR011992">
    <property type="entry name" value="EF-hand-dom_pair"/>
</dbReference>
<organism evidence="4 5">
    <name type="scientific">Lactuca sativa</name>
    <name type="common">Garden lettuce</name>
    <dbReference type="NCBI Taxonomy" id="4236"/>
    <lineage>
        <taxon>Eukaryota</taxon>
        <taxon>Viridiplantae</taxon>
        <taxon>Streptophyta</taxon>
        <taxon>Embryophyta</taxon>
        <taxon>Tracheophyta</taxon>
        <taxon>Spermatophyta</taxon>
        <taxon>Magnoliopsida</taxon>
        <taxon>eudicotyledons</taxon>
        <taxon>Gunneridae</taxon>
        <taxon>Pentapetalae</taxon>
        <taxon>asterids</taxon>
        <taxon>campanulids</taxon>
        <taxon>Asterales</taxon>
        <taxon>Asteraceae</taxon>
        <taxon>Cichorioideae</taxon>
        <taxon>Cichorieae</taxon>
        <taxon>Lactucinae</taxon>
        <taxon>Lactuca</taxon>
    </lineage>
</organism>
<gene>
    <name evidence="4" type="ORF">LSAT_V11C800402460</name>
</gene>
<dbReference type="GO" id="GO:0005634">
    <property type="term" value="C:nucleus"/>
    <property type="evidence" value="ECO:0000318"/>
    <property type="project" value="GO_Central"/>
</dbReference>
<feature type="region of interest" description="Disordered" evidence="2">
    <location>
        <begin position="833"/>
        <end position="923"/>
    </location>
</feature>
<feature type="domain" description="EF-hand" evidence="3">
    <location>
        <begin position="1113"/>
        <end position="1148"/>
    </location>
</feature>
<feature type="compositionally biased region" description="Basic and acidic residues" evidence="2">
    <location>
        <begin position="783"/>
        <end position="795"/>
    </location>
</feature>
<feature type="region of interest" description="Disordered" evidence="2">
    <location>
        <begin position="602"/>
        <end position="689"/>
    </location>
</feature>
<reference evidence="4 5" key="1">
    <citation type="journal article" date="2017" name="Nat. Commun.">
        <title>Genome assembly with in vitro proximity ligation data and whole-genome triplication in lettuce.</title>
        <authorList>
            <person name="Reyes-Chin-Wo S."/>
            <person name="Wang Z."/>
            <person name="Yang X."/>
            <person name="Kozik A."/>
            <person name="Arikit S."/>
            <person name="Song C."/>
            <person name="Xia L."/>
            <person name="Froenicke L."/>
            <person name="Lavelle D.O."/>
            <person name="Truco M.J."/>
            <person name="Xia R."/>
            <person name="Zhu S."/>
            <person name="Xu C."/>
            <person name="Xu H."/>
            <person name="Xu X."/>
            <person name="Cox K."/>
            <person name="Korf I."/>
            <person name="Meyers B.C."/>
            <person name="Michelmore R.W."/>
        </authorList>
    </citation>
    <scope>NUCLEOTIDE SEQUENCE [LARGE SCALE GENOMIC DNA]</scope>
    <source>
        <strain evidence="5">cv. Salinas</strain>
        <tissue evidence="4">Seedlings</tissue>
    </source>
</reference>
<dbReference type="AlphaFoldDB" id="A0A9R1UPY2"/>
<feature type="compositionally biased region" description="Basic and acidic residues" evidence="2">
    <location>
        <begin position="306"/>
        <end position="339"/>
    </location>
</feature>
<feature type="region of interest" description="Disordered" evidence="2">
    <location>
        <begin position="1"/>
        <end position="58"/>
    </location>
</feature>
<keyword evidence="5" id="KW-1185">Reference proteome</keyword>
<feature type="compositionally biased region" description="Basic and acidic residues" evidence="2">
    <location>
        <begin position="873"/>
        <end position="914"/>
    </location>
</feature>
<dbReference type="Pfam" id="PF14443">
    <property type="entry name" value="DBC1"/>
    <property type="match status" value="1"/>
</dbReference>
<dbReference type="GO" id="GO:0006355">
    <property type="term" value="P:regulation of DNA-templated transcription"/>
    <property type="evidence" value="ECO:0000318"/>
    <property type="project" value="GO_Central"/>
</dbReference>
<dbReference type="Gene3D" id="1.10.238.10">
    <property type="entry name" value="EF-hand"/>
    <property type="match status" value="1"/>
</dbReference>
<feature type="compositionally biased region" description="Low complexity" evidence="2">
    <location>
        <begin position="9"/>
        <end position="30"/>
    </location>
</feature>
<feature type="compositionally biased region" description="Polar residues" evidence="2">
    <location>
        <begin position="181"/>
        <end position="200"/>
    </location>
</feature>
<feature type="region of interest" description="Disordered" evidence="2">
    <location>
        <begin position="167"/>
        <end position="228"/>
    </location>
</feature>
<dbReference type="InterPro" id="IPR025224">
    <property type="entry name" value="CCAR1/CCAR2"/>
</dbReference>
<dbReference type="InterPro" id="IPR025954">
    <property type="entry name" value="DBC1/CARP1_inactive_NUDIX"/>
</dbReference>
<comment type="caution">
    <text evidence="4">The sequence shown here is derived from an EMBL/GenBank/DDBJ whole genome shotgun (WGS) entry which is preliminary data.</text>
</comment>
<dbReference type="PROSITE" id="PS50222">
    <property type="entry name" value="EF_HAND_2"/>
    <property type="match status" value="1"/>
</dbReference>
<dbReference type="InterPro" id="IPR045353">
    <property type="entry name" value="LAIKA"/>
</dbReference>